<dbReference type="KEGG" id="sgf:HEP81_01255"/>
<feature type="compositionally biased region" description="Low complexity" evidence="1">
    <location>
        <begin position="93"/>
        <end position="103"/>
    </location>
</feature>
<sequence length="123" mass="12892">MALDVRTVRGWAESLLRTLEAPEKAVLQVGTQGTAPGTGSGVHVTLTYPDGTSVTVDLDGALPEPEALLLLAEQLQDSVLESTGGHPAPRCPAPGHTHPATPHVSHGTLDWHCPMNDGQDLHL</sequence>
<organism evidence="2 3">
    <name type="scientific">Streptomyces griseofuscus</name>
    <dbReference type="NCBI Taxonomy" id="146922"/>
    <lineage>
        <taxon>Bacteria</taxon>
        <taxon>Bacillati</taxon>
        <taxon>Actinomycetota</taxon>
        <taxon>Actinomycetes</taxon>
        <taxon>Kitasatosporales</taxon>
        <taxon>Streptomycetaceae</taxon>
        <taxon>Streptomyces</taxon>
    </lineage>
</organism>
<dbReference type="RefSeq" id="WP_154822102.1">
    <property type="nucleotide sequence ID" value="NZ_CP051006.1"/>
</dbReference>
<reference evidence="2 3" key="1">
    <citation type="submission" date="2020-04" db="EMBL/GenBank/DDBJ databases">
        <title>Characterization and engineering of Streptomyces griseofuscus DSM40191 as a potential heterologous host for expression of BGCs.</title>
        <authorList>
            <person name="Gren T."/>
            <person name="Whitford C.M."/>
            <person name="Mohite O.S."/>
            <person name="Joergensen T.S."/>
            <person name="Nielsen J.B."/>
            <person name="Lee S.Y."/>
            <person name="Weber T."/>
        </authorList>
    </citation>
    <scope>NUCLEOTIDE SEQUENCE [LARGE SCALE GENOMIC DNA]</scope>
    <source>
        <strain evidence="2 3">DSM 40191</strain>
    </source>
</reference>
<gene>
    <name evidence="2" type="ORF">HEP81_01255</name>
</gene>
<proteinExistence type="predicted"/>
<dbReference type="AlphaFoldDB" id="A0A7H1PU56"/>
<dbReference type="Proteomes" id="UP000516422">
    <property type="component" value="Chromosome"/>
</dbReference>
<name>A0A7H1PU56_9ACTN</name>
<feature type="region of interest" description="Disordered" evidence="1">
    <location>
        <begin position="81"/>
        <end position="103"/>
    </location>
</feature>
<dbReference type="GeneID" id="91460881"/>
<protein>
    <submittedName>
        <fullName evidence="2">Uncharacterized protein</fullName>
    </submittedName>
</protein>
<evidence type="ECO:0000313" key="2">
    <source>
        <dbReference type="EMBL" id="QNT91586.1"/>
    </source>
</evidence>
<dbReference type="EMBL" id="CP051006">
    <property type="protein sequence ID" value="QNT91586.1"/>
    <property type="molecule type" value="Genomic_DNA"/>
</dbReference>
<evidence type="ECO:0000256" key="1">
    <source>
        <dbReference type="SAM" id="MobiDB-lite"/>
    </source>
</evidence>
<accession>A0A7H1PU56</accession>
<evidence type="ECO:0000313" key="3">
    <source>
        <dbReference type="Proteomes" id="UP000516422"/>
    </source>
</evidence>